<evidence type="ECO:0000313" key="7">
    <source>
        <dbReference type="Proteomes" id="UP001501734"/>
    </source>
</evidence>
<feature type="binding site" evidence="4">
    <location>
        <position position="137"/>
    </location>
    <ligand>
        <name>substrate</name>
    </ligand>
</feature>
<dbReference type="PANTHER" id="PTHR30511:SF0">
    <property type="entry name" value="ALANINE RACEMASE, CATABOLIC-RELATED"/>
    <property type="match status" value="1"/>
</dbReference>
<evidence type="ECO:0000256" key="4">
    <source>
        <dbReference type="HAMAP-Rule" id="MF_01201"/>
    </source>
</evidence>
<dbReference type="RefSeq" id="WP_344912777.1">
    <property type="nucleotide sequence ID" value="NZ_BAABDL010000112.1"/>
</dbReference>
<dbReference type="Gene3D" id="3.20.20.10">
    <property type="entry name" value="Alanine racemase"/>
    <property type="match status" value="1"/>
</dbReference>
<accession>A0ABP7VVV3</accession>
<keyword evidence="7" id="KW-1185">Reference proteome</keyword>
<feature type="active site" description="Proton acceptor; specific for L-alanine" evidence="4">
    <location>
        <position position="268"/>
    </location>
</feature>
<protein>
    <recommendedName>
        <fullName evidence="4">Alanine racemase</fullName>
        <ecNumber evidence="4">5.1.1.1</ecNumber>
    </recommendedName>
</protein>
<dbReference type="EC" id="5.1.1.1" evidence="4"/>
<sequence length="375" mass="41791">MKPINYRPAKIEIDLSAIKLNIKNLKATLAKGTEVIAVVKANGYGHGDVQVAKAALEAGATQLAVALLEEALKLRQAGITAPILVMGWVDPIFADVAIEHEITLTVFQSSWLEQYYANFDRQKKLAIHIKLDSGMGRIGLRTEAELKDFLTKIDHRQLNVQGVFTHFSTADEPDTDYYQQQLNRFESMLKIVRTVIKTELFVHIGNSAAALRQASGLFDAVRFGIGMYGLYPSAYIEENRPFKLKPALSLKTQLSHVKKVEAGEVISYGATYQTNQAEWIGTIPVGYGDGVQRKWQGLDVLIDGKRMPIVGRVCMDQCMVRLDRAYPIGTEVTFIGQDGDESIQLEEISAHLETINYEVACLLTDRLPRAYLDET</sequence>
<dbReference type="SMART" id="SM01005">
    <property type="entry name" value="Ala_racemase_C"/>
    <property type="match status" value="1"/>
</dbReference>
<dbReference type="PROSITE" id="PS00395">
    <property type="entry name" value="ALANINE_RACEMASE"/>
    <property type="match status" value="1"/>
</dbReference>
<dbReference type="CDD" id="cd00430">
    <property type="entry name" value="PLPDE_III_AR"/>
    <property type="match status" value="1"/>
</dbReference>
<feature type="modified residue" description="N6-(pyridoxal phosphate)lysine" evidence="4">
    <location>
        <position position="40"/>
    </location>
</feature>
<evidence type="ECO:0000313" key="6">
    <source>
        <dbReference type="EMBL" id="GAA4074992.1"/>
    </source>
</evidence>
<dbReference type="InterPro" id="IPR011079">
    <property type="entry name" value="Ala_racemase_C"/>
</dbReference>
<evidence type="ECO:0000256" key="1">
    <source>
        <dbReference type="ARBA" id="ARBA00001933"/>
    </source>
</evidence>
<comment type="catalytic activity">
    <reaction evidence="4">
        <text>L-alanine = D-alanine</text>
        <dbReference type="Rhea" id="RHEA:20249"/>
        <dbReference type="ChEBI" id="CHEBI:57416"/>
        <dbReference type="ChEBI" id="CHEBI:57972"/>
        <dbReference type="EC" id="5.1.1.1"/>
    </reaction>
</comment>
<feature type="binding site" evidence="4">
    <location>
        <position position="315"/>
    </location>
    <ligand>
        <name>substrate</name>
    </ligand>
</feature>
<evidence type="ECO:0000256" key="2">
    <source>
        <dbReference type="ARBA" id="ARBA00022898"/>
    </source>
</evidence>
<dbReference type="EMBL" id="BAABDL010000112">
    <property type="protein sequence ID" value="GAA4074992.1"/>
    <property type="molecule type" value="Genomic_DNA"/>
</dbReference>
<dbReference type="InterPro" id="IPR029066">
    <property type="entry name" value="PLP-binding_barrel"/>
</dbReference>
<dbReference type="Pfam" id="PF01168">
    <property type="entry name" value="Ala_racemase_N"/>
    <property type="match status" value="1"/>
</dbReference>
<evidence type="ECO:0000259" key="5">
    <source>
        <dbReference type="SMART" id="SM01005"/>
    </source>
</evidence>
<comment type="function">
    <text evidence="4">Catalyzes the interconversion of L-alanine and D-alanine. May also act on other amino acids.</text>
</comment>
<dbReference type="Pfam" id="PF00842">
    <property type="entry name" value="Ala_racemase_C"/>
    <property type="match status" value="1"/>
</dbReference>
<feature type="domain" description="Alanine racemase C-terminal" evidence="5">
    <location>
        <begin position="247"/>
        <end position="372"/>
    </location>
</feature>
<keyword evidence="2 4" id="KW-0663">Pyridoxal phosphate</keyword>
<dbReference type="HAMAP" id="MF_01201">
    <property type="entry name" value="Ala_racemase"/>
    <property type="match status" value="1"/>
</dbReference>
<comment type="pathway">
    <text evidence="4">Amino-acid biosynthesis; D-alanine biosynthesis; D-alanine from L-alanine: step 1/1.</text>
</comment>
<evidence type="ECO:0000256" key="3">
    <source>
        <dbReference type="ARBA" id="ARBA00023235"/>
    </source>
</evidence>
<dbReference type="PRINTS" id="PR00992">
    <property type="entry name" value="ALARACEMASE"/>
</dbReference>
<dbReference type="InterPro" id="IPR020622">
    <property type="entry name" value="Ala_racemase_pyridoxalP-BS"/>
</dbReference>
<dbReference type="SUPFAM" id="SSF51419">
    <property type="entry name" value="PLP-binding barrel"/>
    <property type="match status" value="1"/>
</dbReference>
<name>A0ABP7VVV3_9BACI</name>
<dbReference type="InterPro" id="IPR009006">
    <property type="entry name" value="Ala_racemase/Decarboxylase_C"/>
</dbReference>
<comment type="caution">
    <text evidence="6">The sequence shown here is derived from an EMBL/GenBank/DDBJ whole genome shotgun (WGS) entry which is preliminary data.</text>
</comment>
<comment type="similarity">
    <text evidence="4">Belongs to the alanine racemase family.</text>
</comment>
<dbReference type="SUPFAM" id="SSF50621">
    <property type="entry name" value="Alanine racemase C-terminal domain-like"/>
    <property type="match status" value="1"/>
</dbReference>
<dbReference type="PANTHER" id="PTHR30511">
    <property type="entry name" value="ALANINE RACEMASE"/>
    <property type="match status" value="1"/>
</dbReference>
<organism evidence="6 7">
    <name type="scientific">Amphibacillus indicireducens</name>
    <dbReference type="NCBI Taxonomy" id="1076330"/>
    <lineage>
        <taxon>Bacteria</taxon>
        <taxon>Bacillati</taxon>
        <taxon>Bacillota</taxon>
        <taxon>Bacilli</taxon>
        <taxon>Bacillales</taxon>
        <taxon>Bacillaceae</taxon>
        <taxon>Amphibacillus</taxon>
    </lineage>
</organism>
<feature type="active site" description="Proton acceptor; specific for D-alanine" evidence="4">
    <location>
        <position position="40"/>
    </location>
</feature>
<comment type="cofactor">
    <cofactor evidence="1 4">
        <name>pyridoxal 5'-phosphate</name>
        <dbReference type="ChEBI" id="CHEBI:597326"/>
    </cofactor>
</comment>
<gene>
    <name evidence="6" type="primary">alr</name>
    <name evidence="6" type="ORF">GCM10022410_20050</name>
</gene>
<dbReference type="InterPro" id="IPR000821">
    <property type="entry name" value="Ala_racemase"/>
</dbReference>
<dbReference type="Proteomes" id="UP001501734">
    <property type="component" value="Unassembled WGS sequence"/>
</dbReference>
<keyword evidence="3 4" id="KW-0413">Isomerase</keyword>
<dbReference type="InterPro" id="IPR001608">
    <property type="entry name" value="Ala_racemase_N"/>
</dbReference>
<reference evidence="7" key="1">
    <citation type="journal article" date="2019" name="Int. J. Syst. Evol. Microbiol.">
        <title>The Global Catalogue of Microorganisms (GCM) 10K type strain sequencing project: providing services to taxonomists for standard genome sequencing and annotation.</title>
        <authorList>
            <consortium name="The Broad Institute Genomics Platform"/>
            <consortium name="The Broad Institute Genome Sequencing Center for Infectious Disease"/>
            <person name="Wu L."/>
            <person name="Ma J."/>
        </authorList>
    </citation>
    <scope>NUCLEOTIDE SEQUENCE [LARGE SCALE GENOMIC DNA]</scope>
    <source>
        <strain evidence="7">JCM 17250</strain>
    </source>
</reference>
<dbReference type="NCBIfam" id="TIGR00492">
    <property type="entry name" value="alr"/>
    <property type="match status" value="1"/>
</dbReference>
<proteinExistence type="inferred from homology"/>
<dbReference type="Gene3D" id="2.40.37.10">
    <property type="entry name" value="Lyase, Ornithine Decarboxylase, Chain A, domain 1"/>
    <property type="match status" value="1"/>
</dbReference>